<feature type="compositionally biased region" description="Basic and acidic residues" evidence="7">
    <location>
        <begin position="47"/>
        <end position="58"/>
    </location>
</feature>
<feature type="domain" description="C2H2-type" evidence="8">
    <location>
        <begin position="190"/>
        <end position="217"/>
    </location>
</feature>
<keyword evidence="1" id="KW-0479">Metal-binding</keyword>
<dbReference type="PROSITE" id="PS50157">
    <property type="entry name" value="ZINC_FINGER_C2H2_2"/>
    <property type="match status" value="3"/>
</dbReference>
<dbReference type="InterPro" id="IPR013087">
    <property type="entry name" value="Znf_C2H2_type"/>
</dbReference>
<feature type="region of interest" description="Disordered" evidence="7">
    <location>
        <begin position="1"/>
        <end position="58"/>
    </location>
</feature>
<evidence type="ECO:0000256" key="2">
    <source>
        <dbReference type="ARBA" id="ARBA00022737"/>
    </source>
</evidence>
<dbReference type="PROSITE" id="PS00028">
    <property type="entry name" value="ZINC_FINGER_C2H2_1"/>
    <property type="match status" value="1"/>
</dbReference>
<feature type="compositionally biased region" description="Polar residues" evidence="7">
    <location>
        <begin position="1"/>
        <end position="16"/>
    </location>
</feature>
<evidence type="ECO:0000256" key="4">
    <source>
        <dbReference type="ARBA" id="ARBA00022833"/>
    </source>
</evidence>
<proteinExistence type="predicted"/>
<sequence length="241" mass="27197">MANSQGTFGNWQQMVGDQTGADVPSGQDTGAQNSQDTFSITDPLNIDPKKENTDVKHSNDVSINETASCDAYYHLDMKLETEVLGVSYEEVNEDTFLNLTNKSDCTVSVEQFESAEHESGNSTNNMLKCQHCQEFCSNNLEQVLQHCRLCPKEAASSKVRKFVCIFCSYTTGETGNMKKHLRIHLGEKCYRCIFCPYSSTHRNALQNHFRNHTGEKPFKCEFCPFACNRKSSLTVHVKVKH</sequence>
<dbReference type="GO" id="GO:0000978">
    <property type="term" value="F:RNA polymerase II cis-regulatory region sequence-specific DNA binding"/>
    <property type="evidence" value="ECO:0007669"/>
    <property type="project" value="TreeGrafter"/>
</dbReference>
<evidence type="ECO:0000256" key="3">
    <source>
        <dbReference type="ARBA" id="ARBA00022771"/>
    </source>
</evidence>
<dbReference type="AlphaFoldDB" id="A0A8D8X8F4"/>
<dbReference type="InterPro" id="IPR036236">
    <property type="entry name" value="Znf_C2H2_sf"/>
</dbReference>
<dbReference type="SMART" id="SM00355">
    <property type="entry name" value="ZnF_C2H2"/>
    <property type="match status" value="3"/>
</dbReference>
<evidence type="ECO:0000256" key="5">
    <source>
        <dbReference type="ARBA" id="ARBA00023242"/>
    </source>
</evidence>
<dbReference type="SUPFAM" id="SSF57667">
    <property type="entry name" value="beta-beta-alpha zinc fingers"/>
    <property type="match status" value="2"/>
</dbReference>
<keyword evidence="4" id="KW-0862">Zinc</keyword>
<dbReference type="GO" id="GO:0008270">
    <property type="term" value="F:zinc ion binding"/>
    <property type="evidence" value="ECO:0007669"/>
    <property type="project" value="UniProtKB-KW"/>
</dbReference>
<evidence type="ECO:0000256" key="1">
    <source>
        <dbReference type="ARBA" id="ARBA00022723"/>
    </source>
</evidence>
<reference evidence="9" key="1">
    <citation type="submission" date="2021-05" db="EMBL/GenBank/DDBJ databases">
        <authorList>
            <person name="Alioto T."/>
            <person name="Alioto T."/>
            <person name="Gomez Garrido J."/>
        </authorList>
    </citation>
    <scope>NUCLEOTIDE SEQUENCE</scope>
</reference>
<evidence type="ECO:0000256" key="6">
    <source>
        <dbReference type="PROSITE-ProRule" id="PRU00042"/>
    </source>
</evidence>
<dbReference type="EMBL" id="HBUF01275139">
    <property type="protein sequence ID" value="CAG6686164.1"/>
    <property type="molecule type" value="Transcribed_RNA"/>
</dbReference>
<name>A0A8D8X8F4_9HEMI</name>
<feature type="compositionally biased region" description="Polar residues" evidence="7">
    <location>
        <begin position="26"/>
        <end position="42"/>
    </location>
</feature>
<dbReference type="PANTHER" id="PTHR23235">
    <property type="entry name" value="KRUEPPEL-LIKE TRANSCRIPTION FACTOR"/>
    <property type="match status" value="1"/>
</dbReference>
<dbReference type="GO" id="GO:0000981">
    <property type="term" value="F:DNA-binding transcription factor activity, RNA polymerase II-specific"/>
    <property type="evidence" value="ECO:0007669"/>
    <property type="project" value="TreeGrafter"/>
</dbReference>
<keyword evidence="2" id="KW-0677">Repeat</keyword>
<protein>
    <submittedName>
        <fullName evidence="9">Zinc finger protein Pegasus</fullName>
    </submittedName>
</protein>
<dbReference type="Gene3D" id="3.30.160.60">
    <property type="entry name" value="Classic Zinc Finger"/>
    <property type="match status" value="3"/>
</dbReference>
<organism evidence="9">
    <name type="scientific">Cacopsylla melanoneura</name>
    <dbReference type="NCBI Taxonomy" id="428564"/>
    <lineage>
        <taxon>Eukaryota</taxon>
        <taxon>Metazoa</taxon>
        <taxon>Ecdysozoa</taxon>
        <taxon>Arthropoda</taxon>
        <taxon>Hexapoda</taxon>
        <taxon>Insecta</taxon>
        <taxon>Pterygota</taxon>
        <taxon>Neoptera</taxon>
        <taxon>Paraneoptera</taxon>
        <taxon>Hemiptera</taxon>
        <taxon>Sternorrhyncha</taxon>
        <taxon>Psylloidea</taxon>
        <taxon>Psyllidae</taxon>
        <taxon>Psyllinae</taxon>
        <taxon>Cacopsylla</taxon>
    </lineage>
</organism>
<evidence type="ECO:0000256" key="7">
    <source>
        <dbReference type="SAM" id="MobiDB-lite"/>
    </source>
</evidence>
<evidence type="ECO:0000313" key="9">
    <source>
        <dbReference type="EMBL" id="CAG6686163.1"/>
    </source>
</evidence>
<dbReference type="FunFam" id="3.30.160.60:FF:000448">
    <property type="entry name" value="RE1-silencing transcription factor A"/>
    <property type="match status" value="1"/>
</dbReference>
<feature type="domain" description="C2H2-type" evidence="8">
    <location>
        <begin position="162"/>
        <end position="189"/>
    </location>
</feature>
<feature type="domain" description="C2H2-type" evidence="8">
    <location>
        <begin position="218"/>
        <end position="241"/>
    </location>
</feature>
<dbReference type="EMBL" id="HBUF01275138">
    <property type="protein sequence ID" value="CAG6686163.1"/>
    <property type="molecule type" value="Transcribed_RNA"/>
</dbReference>
<keyword evidence="3 6" id="KW-0863">Zinc-finger</keyword>
<accession>A0A8D8X8F4</accession>
<evidence type="ECO:0000259" key="8">
    <source>
        <dbReference type="PROSITE" id="PS50157"/>
    </source>
</evidence>
<keyword evidence="5" id="KW-0539">Nucleus</keyword>
<dbReference type="PANTHER" id="PTHR23235:SF142">
    <property type="entry name" value="ZINC FINGER PROTEIN 384"/>
    <property type="match status" value="1"/>
</dbReference>